<dbReference type="PANTHER" id="PTHR48022">
    <property type="entry name" value="PLASTIDIC GLUCOSE TRANSPORTER 4"/>
    <property type="match status" value="1"/>
</dbReference>
<dbReference type="AlphaFoldDB" id="A0AAV9MWK7"/>
<dbReference type="GO" id="GO:0016020">
    <property type="term" value="C:membrane"/>
    <property type="evidence" value="ECO:0007669"/>
    <property type="project" value="UniProtKB-SubCell"/>
</dbReference>
<organism evidence="9 10">
    <name type="scientific">Exophiala bonariae</name>
    <dbReference type="NCBI Taxonomy" id="1690606"/>
    <lineage>
        <taxon>Eukaryota</taxon>
        <taxon>Fungi</taxon>
        <taxon>Dikarya</taxon>
        <taxon>Ascomycota</taxon>
        <taxon>Pezizomycotina</taxon>
        <taxon>Eurotiomycetes</taxon>
        <taxon>Chaetothyriomycetidae</taxon>
        <taxon>Chaetothyriales</taxon>
        <taxon>Herpotrichiellaceae</taxon>
        <taxon>Exophiala</taxon>
    </lineage>
</organism>
<dbReference type="Pfam" id="PF00083">
    <property type="entry name" value="Sugar_tr"/>
    <property type="match status" value="1"/>
</dbReference>
<reference evidence="9 10" key="1">
    <citation type="submission" date="2023-08" db="EMBL/GenBank/DDBJ databases">
        <title>Black Yeasts Isolated from many extreme environments.</title>
        <authorList>
            <person name="Coleine C."/>
            <person name="Stajich J.E."/>
            <person name="Selbmann L."/>
        </authorList>
    </citation>
    <scope>NUCLEOTIDE SEQUENCE [LARGE SCALE GENOMIC DNA]</scope>
    <source>
        <strain evidence="9 10">CCFEE 5792</strain>
    </source>
</reference>
<evidence type="ECO:0000256" key="2">
    <source>
        <dbReference type="ARBA" id="ARBA00010992"/>
    </source>
</evidence>
<feature type="transmembrane region" description="Helical" evidence="7">
    <location>
        <begin position="22"/>
        <end position="43"/>
    </location>
</feature>
<dbReference type="Gene3D" id="1.20.1250.20">
    <property type="entry name" value="MFS general substrate transporter like domains"/>
    <property type="match status" value="1"/>
</dbReference>
<evidence type="ECO:0000256" key="4">
    <source>
        <dbReference type="ARBA" id="ARBA00022692"/>
    </source>
</evidence>
<evidence type="ECO:0000256" key="6">
    <source>
        <dbReference type="ARBA" id="ARBA00023136"/>
    </source>
</evidence>
<protein>
    <recommendedName>
        <fullName evidence="8">Major facilitator superfamily (MFS) profile domain-containing protein</fullName>
    </recommendedName>
</protein>
<sequence>MPLDEAIAKAKPKVFTRNTLQLYYMMLVSMMLAWANGYDGSLMSGINAMPQYQKYFGASMTGGSTGIVFAIYPIGFLVGSPFTGPVGDLHGFMAGRFLCGFGIAVGQGSGVTYAAEIAHPAWRSAFTSMYNTFYFVGAMIVAWVTYGTLAIKSDYAWRVPVYLQAVAPALVLISAPFLAESPRWLLAHGRQDDAQAMLAKYHGDGNSTSPLVGLEMREMVAGISLEGTDKVWWDYRALFNSHEARWRIAMVIGMAFIGQWAGNASVTYFAPVMLKQAGVKSSREQILYVAILNTLSYPCAAFAAIFIAGRFGRRTIFITASLLFCLEFIIITAMTAIYSKPQYLRHANISASKTIVAFIFLFRLTYSLTFTPLHPVYPIECLSFETRAKGAGFYAIMDSVSTFFNTYVTPIGLGRAGWKFYFLYIIWNALIPIVIYLFAVETHGRTLEELTDIFRAPNPRKASTKKKKVIFPEDDLQVASTVVVDEGEVTKSRDA</sequence>
<evidence type="ECO:0000256" key="1">
    <source>
        <dbReference type="ARBA" id="ARBA00004141"/>
    </source>
</evidence>
<feature type="transmembrane region" description="Helical" evidence="7">
    <location>
        <begin position="132"/>
        <end position="149"/>
    </location>
</feature>
<keyword evidence="4 7" id="KW-0812">Transmembrane</keyword>
<comment type="caution">
    <text evidence="9">The sequence shown here is derived from an EMBL/GenBank/DDBJ whole genome shotgun (WGS) entry which is preliminary data.</text>
</comment>
<dbReference type="Proteomes" id="UP001358417">
    <property type="component" value="Unassembled WGS sequence"/>
</dbReference>
<comment type="similarity">
    <text evidence="2">Belongs to the major facilitator superfamily. Sugar transporter (TC 2.A.1.1) family.</text>
</comment>
<evidence type="ECO:0000256" key="7">
    <source>
        <dbReference type="SAM" id="Phobius"/>
    </source>
</evidence>
<evidence type="ECO:0000259" key="8">
    <source>
        <dbReference type="PROSITE" id="PS50850"/>
    </source>
</evidence>
<dbReference type="PROSITE" id="PS50850">
    <property type="entry name" value="MFS"/>
    <property type="match status" value="1"/>
</dbReference>
<dbReference type="InterPro" id="IPR020846">
    <property type="entry name" value="MFS_dom"/>
</dbReference>
<dbReference type="InterPro" id="IPR036259">
    <property type="entry name" value="MFS_trans_sf"/>
</dbReference>
<keyword evidence="3" id="KW-0813">Transport</keyword>
<keyword evidence="10" id="KW-1185">Reference proteome</keyword>
<evidence type="ECO:0000256" key="5">
    <source>
        <dbReference type="ARBA" id="ARBA00022989"/>
    </source>
</evidence>
<feature type="transmembrane region" description="Helical" evidence="7">
    <location>
        <begin position="391"/>
        <end position="408"/>
    </location>
</feature>
<comment type="subcellular location">
    <subcellularLocation>
        <location evidence="1">Membrane</location>
        <topology evidence="1">Multi-pass membrane protein</topology>
    </subcellularLocation>
</comment>
<feature type="transmembrane region" description="Helical" evidence="7">
    <location>
        <begin position="248"/>
        <end position="274"/>
    </location>
</feature>
<feature type="transmembrane region" description="Helical" evidence="7">
    <location>
        <begin position="315"/>
        <end position="338"/>
    </location>
</feature>
<dbReference type="FunFam" id="1.20.1250.20:FF:000134">
    <property type="entry name" value="MFS sugar transporter protein"/>
    <property type="match status" value="1"/>
</dbReference>
<feature type="transmembrane region" description="Helical" evidence="7">
    <location>
        <begin position="161"/>
        <end position="179"/>
    </location>
</feature>
<dbReference type="PANTHER" id="PTHR48022:SF79">
    <property type="entry name" value="LACTOSE PERMEASE, PUTATIVE (AFU_ORTHOLOGUE AFUA_6G01860)-RELATED"/>
    <property type="match status" value="1"/>
</dbReference>
<keyword evidence="6 7" id="KW-0472">Membrane</keyword>
<dbReference type="InterPro" id="IPR005828">
    <property type="entry name" value="MFS_sugar_transport-like"/>
</dbReference>
<name>A0AAV9MWK7_9EURO</name>
<feature type="transmembrane region" description="Helical" evidence="7">
    <location>
        <begin position="350"/>
        <end position="371"/>
    </location>
</feature>
<dbReference type="InterPro" id="IPR050360">
    <property type="entry name" value="MFS_Sugar_Transporters"/>
</dbReference>
<evidence type="ECO:0000313" key="10">
    <source>
        <dbReference type="Proteomes" id="UP001358417"/>
    </source>
</evidence>
<evidence type="ECO:0000313" key="9">
    <source>
        <dbReference type="EMBL" id="KAK5045087.1"/>
    </source>
</evidence>
<gene>
    <name evidence="9" type="ORF">LTR84_010235</name>
</gene>
<dbReference type="RefSeq" id="XP_064700726.1">
    <property type="nucleotide sequence ID" value="XM_064853772.1"/>
</dbReference>
<keyword evidence="5 7" id="KW-1133">Transmembrane helix</keyword>
<feature type="domain" description="Major facilitator superfamily (MFS) profile" evidence="8">
    <location>
        <begin position="1"/>
        <end position="443"/>
    </location>
</feature>
<feature type="transmembrane region" description="Helical" evidence="7">
    <location>
        <begin position="420"/>
        <end position="439"/>
    </location>
</feature>
<feature type="transmembrane region" description="Helical" evidence="7">
    <location>
        <begin position="286"/>
        <end position="309"/>
    </location>
</feature>
<proteinExistence type="inferred from homology"/>
<feature type="transmembrane region" description="Helical" evidence="7">
    <location>
        <begin position="55"/>
        <end position="78"/>
    </location>
</feature>
<evidence type="ECO:0000256" key="3">
    <source>
        <dbReference type="ARBA" id="ARBA00022448"/>
    </source>
</evidence>
<dbReference type="GO" id="GO:0005351">
    <property type="term" value="F:carbohydrate:proton symporter activity"/>
    <property type="evidence" value="ECO:0007669"/>
    <property type="project" value="TreeGrafter"/>
</dbReference>
<accession>A0AAV9MWK7</accession>
<dbReference type="SUPFAM" id="SSF103473">
    <property type="entry name" value="MFS general substrate transporter"/>
    <property type="match status" value="1"/>
</dbReference>
<dbReference type="EMBL" id="JAVRRD010000040">
    <property type="protein sequence ID" value="KAK5045087.1"/>
    <property type="molecule type" value="Genomic_DNA"/>
</dbReference>
<dbReference type="GeneID" id="89978393"/>